<gene>
    <name evidence="1" type="ORF">NPIL_553481</name>
</gene>
<dbReference type="EMBL" id="BMAW01088373">
    <property type="protein sequence ID" value="GFS34354.1"/>
    <property type="molecule type" value="Genomic_DNA"/>
</dbReference>
<evidence type="ECO:0000313" key="1">
    <source>
        <dbReference type="EMBL" id="GFS34354.1"/>
    </source>
</evidence>
<name>A0A8X6IA74_NEPPI</name>
<organism evidence="1 2">
    <name type="scientific">Nephila pilipes</name>
    <name type="common">Giant wood spider</name>
    <name type="synonym">Nephila maculata</name>
    <dbReference type="NCBI Taxonomy" id="299642"/>
    <lineage>
        <taxon>Eukaryota</taxon>
        <taxon>Metazoa</taxon>
        <taxon>Ecdysozoa</taxon>
        <taxon>Arthropoda</taxon>
        <taxon>Chelicerata</taxon>
        <taxon>Arachnida</taxon>
        <taxon>Araneae</taxon>
        <taxon>Araneomorphae</taxon>
        <taxon>Entelegynae</taxon>
        <taxon>Araneoidea</taxon>
        <taxon>Nephilidae</taxon>
        <taxon>Nephila</taxon>
    </lineage>
</organism>
<accession>A0A8X6IA74</accession>
<dbReference type="OrthoDB" id="6435590at2759"/>
<evidence type="ECO:0000313" key="2">
    <source>
        <dbReference type="Proteomes" id="UP000887013"/>
    </source>
</evidence>
<protein>
    <submittedName>
        <fullName evidence="1">Uncharacterized protein</fullName>
    </submittedName>
</protein>
<sequence length="86" mass="9509">MSLLYQAKISSTIPKIRDETLLVELAARGIKLTDVGRDTLSIRVLLGADILVSILTGRIETSNSEDSDSEISEKFQTLKFQRLSKA</sequence>
<keyword evidence="2" id="KW-1185">Reference proteome</keyword>
<comment type="caution">
    <text evidence="1">The sequence shown here is derived from an EMBL/GenBank/DDBJ whole genome shotgun (WGS) entry which is preliminary data.</text>
</comment>
<dbReference type="AlphaFoldDB" id="A0A8X6IA74"/>
<reference evidence="1" key="1">
    <citation type="submission" date="2020-08" db="EMBL/GenBank/DDBJ databases">
        <title>Multicomponent nature underlies the extraordinary mechanical properties of spider dragline silk.</title>
        <authorList>
            <person name="Kono N."/>
            <person name="Nakamura H."/>
            <person name="Mori M."/>
            <person name="Yoshida Y."/>
            <person name="Ohtoshi R."/>
            <person name="Malay A.D."/>
            <person name="Moran D.A.P."/>
            <person name="Tomita M."/>
            <person name="Numata K."/>
            <person name="Arakawa K."/>
        </authorList>
    </citation>
    <scope>NUCLEOTIDE SEQUENCE</scope>
</reference>
<dbReference type="Proteomes" id="UP000887013">
    <property type="component" value="Unassembled WGS sequence"/>
</dbReference>
<proteinExistence type="predicted"/>